<dbReference type="EMBL" id="FUKI01000135">
    <property type="protein sequence ID" value="SJM94783.1"/>
    <property type="molecule type" value="Genomic_DNA"/>
</dbReference>
<dbReference type="AlphaFoldDB" id="A0A1R4HEY8"/>
<evidence type="ECO:0000313" key="2">
    <source>
        <dbReference type="EMBL" id="SJM94783.1"/>
    </source>
</evidence>
<dbReference type="OrthoDB" id="7067342at2"/>
<protein>
    <submittedName>
        <fullName evidence="2">Uncharacterized protein</fullName>
    </submittedName>
</protein>
<keyword evidence="3" id="KW-1185">Reference proteome</keyword>
<proteinExistence type="predicted"/>
<gene>
    <name evidence="2" type="ORF">CRENPOLYSF1_580058</name>
</gene>
<organism evidence="2 3">
    <name type="scientific">Crenothrix polyspora</name>
    <dbReference type="NCBI Taxonomy" id="360316"/>
    <lineage>
        <taxon>Bacteria</taxon>
        <taxon>Pseudomonadati</taxon>
        <taxon>Pseudomonadota</taxon>
        <taxon>Gammaproteobacteria</taxon>
        <taxon>Methylococcales</taxon>
        <taxon>Crenotrichaceae</taxon>
        <taxon>Crenothrix</taxon>
    </lineage>
</organism>
<dbReference type="RefSeq" id="WP_087144475.1">
    <property type="nucleotide sequence ID" value="NZ_FUKI01000135.1"/>
</dbReference>
<feature type="coiled-coil region" evidence="1">
    <location>
        <begin position="8"/>
        <end position="60"/>
    </location>
</feature>
<keyword evidence="1" id="KW-0175">Coiled coil</keyword>
<name>A0A1R4HEY8_9GAMM</name>
<sequence length="77" mass="8901">MNLKDEEIQALIIQLNEYNIQISLLTEKQQAAATVAKKCAQELGELREKYRITAQQLRKREVVKTSFYMWENIGDGG</sequence>
<reference evidence="3" key="1">
    <citation type="submission" date="2017-02" db="EMBL/GenBank/DDBJ databases">
        <authorList>
            <person name="Daims H."/>
        </authorList>
    </citation>
    <scope>NUCLEOTIDE SEQUENCE [LARGE SCALE GENOMIC DNA]</scope>
</reference>
<dbReference type="Proteomes" id="UP000195667">
    <property type="component" value="Unassembled WGS sequence"/>
</dbReference>
<accession>A0A1R4HEY8</accession>
<evidence type="ECO:0000256" key="1">
    <source>
        <dbReference type="SAM" id="Coils"/>
    </source>
</evidence>
<evidence type="ECO:0000313" key="3">
    <source>
        <dbReference type="Proteomes" id="UP000195667"/>
    </source>
</evidence>